<dbReference type="CDD" id="cd06550">
    <property type="entry name" value="TM_ABC_iron-siderophores_like"/>
    <property type="match status" value="1"/>
</dbReference>
<dbReference type="EMBL" id="FOYZ01000003">
    <property type="protein sequence ID" value="SFR67852.1"/>
    <property type="molecule type" value="Genomic_DNA"/>
</dbReference>
<reference evidence="9 10" key="1">
    <citation type="submission" date="2016-10" db="EMBL/GenBank/DDBJ databases">
        <authorList>
            <person name="de Groot N.N."/>
        </authorList>
    </citation>
    <scope>NUCLEOTIDE SEQUENCE [LARGE SCALE GENOMIC DNA]</scope>
    <source>
        <strain evidence="9 10">743A</strain>
    </source>
</reference>
<evidence type="ECO:0000256" key="5">
    <source>
        <dbReference type="ARBA" id="ARBA00022692"/>
    </source>
</evidence>
<comment type="similarity">
    <text evidence="2">Belongs to the binding-protein-dependent transport system permease family. FecCD subfamily.</text>
</comment>
<evidence type="ECO:0000313" key="10">
    <source>
        <dbReference type="Proteomes" id="UP000199659"/>
    </source>
</evidence>
<evidence type="ECO:0000256" key="7">
    <source>
        <dbReference type="ARBA" id="ARBA00023136"/>
    </source>
</evidence>
<feature type="transmembrane region" description="Helical" evidence="8">
    <location>
        <begin position="136"/>
        <end position="152"/>
    </location>
</feature>
<dbReference type="Gene3D" id="1.10.3470.10">
    <property type="entry name" value="ABC transporter involved in vitamin B12 uptake, BtuC"/>
    <property type="match status" value="1"/>
</dbReference>
<organism evidence="9 10">
    <name type="scientific">Anaeromicropila populeti</name>
    <dbReference type="NCBI Taxonomy" id="37658"/>
    <lineage>
        <taxon>Bacteria</taxon>
        <taxon>Bacillati</taxon>
        <taxon>Bacillota</taxon>
        <taxon>Clostridia</taxon>
        <taxon>Lachnospirales</taxon>
        <taxon>Lachnospiraceae</taxon>
        <taxon>Anaeromicropila</taxon>
    </lineage>
</organism>
<feature type="transmembrane region" description="Helical" evidence="8">
    <location>
        <begin position="80"/>
        <end position="98"/>
    </location>
</feature>
<dbReference type="PANTHER" id="PTHR30472:SF70">
    <property type="entry name" value="MOLYBDATE IMPORT SYSTEM PERMEASE PROTEIN MOLB"/>
    <property type="match status" value="1"/>
</dbReference>
<dbReference type="InterPro" id="IPR037294">
    <property type="entry name" value="ABC_BtuC-like"/>
</dbReference>
<feature type="transmembrane region" description="Helical" evidence="8">
    <location>
        <begin position="325"/>
        <end position="344"/>
    </location>
</feature>
<feature type="transmembrane region" description="Helical" evidence="8">
    <location>
        <begin position="110"/>
        <end position="130"/>
    </location>
</feature>
<dbReference type="InterPro" id="IPR000522">
    <property type="entry name" value="ABC_transptr_permease_BtuC"/>
</dbReference>
<keyword evidence="3" id="KW-0813">Transport</keyword>
<evidence type="ECO:0000256" key="2">
    <source>
        <dbReference type="ARBA" id="ARBA00007935"/>
    </source>
</evidence>
<feature type="transmembrane region" description="Helical" evidence="8">
    <location>
        <begin position="164"/>
        <end position="184"/>
    </location>
</feature>
<keyword evidence="6 8" id="KW-1133">Transmembrane helix</keyword>
<dbReference type="GO" id="GO:0033214">
    <property type="term" value="P:siderophore-iron import into cell"/>
    <property type="evidence" value="ECO:0007669"/>
    <property type="project" value="TreeGrafter"/>
</dbReference>
<name>A0A1I6IM97_9FIRM</name>
<dbReference type="GO" id="GO:0005886">
    <property type="term" value="C:plasma membrane"/>
    <property type="evidence" value="ECO:0007669"/>
    <property type="project" value="UniProtKB-SubCell"/>
</dbReference>
<keyword evidence="4" id="KW-1003">Cell membrane</keyword>
<accession>A0A1I6IM97</accession>
<comment type="subcellular location">
    <subcellularLocation>
        <location evidence="1">Cell membrane</location>
        <topology evidence="1">Multi-pass membrane protein</topology>
    </subcellularLocation>
</comment>
<sequence>MKFRHMYQNKMKNKKDSLIIVLLILFTTGVFFVSILTGRYSITPGQMFQLIAKRISGTQISKSINSNMETILFQVRLPRVLSAMLIGAGLSASGAAYQGMFRNPMISPDILGVSSGAGFGASIAILMSFGSLGIEMTAFLFGILAVGLSYFISKAVSRGNTTMLVLVLIGMVVSSLFQSMISITKYIADPYGKMPAITFWLMGGLSTITPDDVKILLIVIIAAIVPLMLIRWKINVLSFGEEEAMALGIHISRIRSILILCSTIITAACVSASGMIGWVGLIVPHLARMIVGPDYKILLPVSCLMGGMYLLLVDTIARSVFPMEIPLGILTSIIGTPFFMYLLLKGKKGWN</sequence>
<gene>
    <name evidence="9" type="ORF">SAMN05661086_00898</name>
</gene>
<dbReference type="STRING" id="37658.SAMN05661086_00898"/>
<feature type="transmembrane region" description="Helical" evidence="8">
    <location>
        <begin position="215"/>
        <end position="234"/>
    </location>
</feature>
<evidence type="ECO:0000256" key="8">
    <source>
        <dbReference type="SAM" id="Phobius"/>
    </source>
</evidence>
<keyword evidence="7 8" id="KW-0472">Membrane</keyword>
<dbReference type="FunFam" id="1.10.3470.10:FF:000001">
    <property type="entry name" value="Vitamin B12 ABC transporter permease BtuC"/>
    <property type="match status" value="1"/>
</dbReference>
<evidence type="ECO:0000256" key="1">
    <source>
        <dbReference type="ARBA" id="ARBA00004651"/>
    </source>
</evidence>
<dbReference type="AlphaFoldDB" id="A0A1I6IM97"/>
<dbReference type="PANTHER" id="PTHR30472">
    <property type="entry name" value="FERRIC ENTEROBACTIN TRANSPORT SYSTEM PERMEASE PROTEIN"/>
    <property type="match status" value="1"/>
</dbReference>
<proteinExistence type="inferred from homology"/>
<feature type="transmembrane region" description="Helical" evidence="8">
    <location>
        <begin position="20"/>
        <end position="42"/>
    </location>
</feature>
<evidence type="ECO:0000256" key="4">
    <source>
        <dbReference type="ARBA" id="ARBA00022475"/>
    </source>
</evidence>
<feature type="transmembrane region" description="Helical" evidence="8">
    <location>
        <begin position="254"/>
        <end position="283"/>
    </location>
</feature>
<protein>
    <submittedName>
        <fullName evidence="9">Iron complex transport system permease protein</fullName>
    </submittedName>
</protein>
<dbReference type="GO" id="GO:0022857">
    <property type="term" value="F:transmembrane transporter activity"/>
    <property type="evidence" value="ECO:0007669"/>
    <property type="project" value="InterPro"/>
</dbReference>
<feature type="transmembrane region" description="Helical" evidence="8">
    <location>
        <begin position="295"/>
        <end position="313"/>
    </location>
</feature>
<evidence type="ECO:0000313" key="9">
    <source>
        <dbReference type="EMBL" id="SFR67852.1"/>
    </source>
</evidence>
<dbReference type="Pfam" id="PF01032">
    <property type="entry name" value="FecCD"/>
    <property type="match status" value="1"/>
</dbReference>
<evidence type="ECO:0000256" key="6">
    <source>
        <dbReference type="ARBA" id="ARBA00022989"/>
    </source>
</evidence>
<dbReference type="Proteomes" id="UP000199659">
    <property type="component" value="Unassembled WGS sequence"/>
</dbReference>
<dbReference type="SUPFAM" id="SSF81345">
    <property type="entry name" value="ABC transporter involved in vitamin B12 uptake, BtuC"/>
    <property type="match status" value="1"/>
</dbReference>
<dbReference type="RefSeq" id="WP_242940453.1">
    <property type="nucleotide sequence ID" value="NZ_FOYZ01000003.1"/>
</dbReference>
<evidence type="ECO:0000256" key="3">
    <source>
        <dbReference type="ARBA" id="ARBA00022448"/>
    </source>
</evidence>
<keyword evidence="10" id="KW-1185">Reference proteome</keyword>
<keyword evidence="5 8" id="KW-0812">Transmembrane</keyword>